<reference evidence="2 3" key="1">
    <citation type="submission" date="2018-05" db="EMBL/GenBank/DDBJ databases">
        <title>Complete genome sequence of Pseudomonas kribbensis 46-2(T).</title>
        <authorList>
            <person name="Jeong H."/>
            <person name="Lee S.-G."/>
            <person name="Rha E."/>
            <person name="Kim H."/>
        </authorList>
    </citation>
    <scope>NUCLEOTIDE SEQUENCE [LARGE SCALE GENOMIC DNA]</scope>
    <source>
        <strain evidence="2 3">46-2</strain>
    </source>
</reference>
<gene>
    <name evidence="2" type="ORF">DLD99_07270</name>
</gene>
<dbReference type="EMBL" id="CP029608">
    <property type="protein sequence ID" value="AXI60278.1"/>
    <property type="molecule type" value="Genomic_DNA"/>
</dbReference>
<dbReference type="PROSITE" id="PS51257">
    <property type="entry name" value="PROKAR_LIPOPROTEIN"/>
    <property type="match status" value="1"/>
</dbReference>
<keyword evidence="3" id="KW-1185">Reference proteome</keyword>
<organism evidence="2 3">
    <name type="scientific">Pseudomonas kribbensis</name>
    <dbReference type="NCBI Taxonomy" id="1628086"/>
    <lineage>
        <taxon>Bacteria</taxon>
        <taxon>Pseudomonadati</taxon>
        <taxon>Pseudomonadota</taxon>
        <taxon>Gammaproteobacteria</taxon>
        <taxon>Pseudomonadales</taxon>
        <taxon>Pseudomonadaceae</taxon>
        <taxon>Pseudomonas</taxon>
    </lineage>
</organism>
<feature type="chain" id="PRO_5016822616" description="Lipoprotein" evidence="1">
    <location>
        <begin position="20"/>
        <end position="174"/>
    </location>
</feature>
<dbReference type="AlphaFoldDB" id="A0A345RLW2"/>
<keyword evidence="1" id="KW-0732">Signal</keyword>
<evidence type="ECO:0000256" key="1">
    <source>
        <dbReference type="SAM" id="SignalP"/>
    </source>
</evidence>
<dbReference type="Proteomes" id="UP000253720">
    <property type="component" value="Chromosome"/>
</dbReference>
<evidence type="ECO:0000313" key="3">
    <source>
        <dbReference type="Proteomes" id="UP000253720"/>
    </source>
</evidence>
<accession>A0A345RLW2</accession>
<dbReference type="KEGG" id="pke:DLD99_07270"/>
<evidence type="ECO:0008006" key="4">
    <source>
        <dbReference type="Google" id="ProtNLM"/>
    </source>
</evidence>
<feature type="signal peptide" evidence="1">
    <location>
        <begin position="1"/>
        <end position="19"/>
    </location>
</feature>
<dbReference type="RefSeq" id="WP_114881755.1">
    <property type="nucleotide sequence ID" value="NZ_CP029608.1"/>
</dbReference>
<proteinExistence type="predicted"/>
<name>A0A345RLW2_9PSED</name>
<evidence type="ECO:0000313" key="2">
    <source>
        <dbReference type="EMBL" id="AXI60278.1"/>
    </source>
</evidence>
<sequence>MRIKRLFLGLLLLLGGCQATHSLKAPDIDYSSQQLPAINVSVIGMPSWMLRDELRRRGTFEEVKAGRSEDGYNVLVVANSDVGGIQPQMFLSAFTLFLVPVPVSFDSTVVFSLSHGKQILGVYTVKNHTESWRGAFNASGGQFEHMRLISDTFIAQILKDQPFNREALKRAASL</sequence>
<protein>
    <recommendedName>
        <fullName evidence="4">Lipoprotein</fullName>
    </recommendedName>
</protein>